<organism evidence="2 3">
    <name type="scientific">Elysia chlorotica</name>
    <name type="common">Eastern emerald elysia</name>
    <name type="synonym">Sea slug</name>
    <dbReference type="NCBI Taxonomy" id="188477"/>
    <lineage>
        <taxon>Eukaryota</taxon>
        <taxon>Metazoa</taxon>
        <taxon>Spiralia</taxon>
        <taxon>Lophotrochozoa</taxon>
        <taxon>Mollusca</taxon>
        <taxon>Gastropoda</taxon>
        <taxon>Heterobranchia</taxon>
        <taxon>Euthyneura</taxon>
        <taxon>Panpulmonata</taxon>
        <taxon>Sacoglossa</taxon>
        <taxon>Placobranchoidea</taxon>
        <taxon>Plakobranchidae</taxon>
        <taxon>Elysia</taxon>
    </lineage>
</organism>
<dbReference type="Pfam" id="PF13873">
    <property type="entry name" value="Myb_DNA-bind_5"/>
    <property type="match status" value="1"/>
</dbReference>
<reference evidence="2 3" key="1">
    <citation type="submission" date="2019-01" db="EMBL/GenBank/DDBJ databases">
        <title>A draft genome assembly of the solar-powered sea slug Elysia chlorotica.</title>
        <authorList>
            <person name="Cai H."/>
            <person name="Li Q."/>
            <person name="Fang X."/>
            <person name="Li J."/>
            <person name="Curtis N.E."/>
            <person name="Altenburger A."/>
            <person name="Shibata T."/>
            <person name="Feng M."/>
            <person name="Maeda T."/>
            <person name="Schwartz J.A."/>
            <person name="Shigenobu S."/>
            <person name="Lundholm N."/>
            <person name="Nishiyama T."/>
            <person name="Yang H."/>
            <person name="Hasebe M."/>
            <person name="Li S."/>
            <person name="Pierce S.K."/>
            <person name="Wang J."/>
        </authorList>
    </citation>
    <scope>NUCLEOTIDE SEQUENCE [LARGE SCALE GENOMIC DNA]</scope>
    <source>
        <strain evidence="2">EC2010</strain>
        <tissue evidence="2">Whole organism of an adult</tissue>
    </source>
</reference>
<dbReference type="PANTHER" id="PTHR23098:SF16">
    <property type="entry name" value="REGULATORY PROTEIN ZESTE"/>
    <property type="match status" value="1"/>
</dbReference>
<dbReference type="Proteomes" id="UP000271974">
    <property type="component" value="Unassembled WGS sequence"/>
</dbReference>
<dbReference type="GO" id="GO:0005634">
    <property type="term" value="C:nucleus"/>
    <property type="evidence" value="ECO:0007669"/>
    <property type="project" value="TreeGrafter"/>
</dbReference>
<dbReference type="EMBL" id="RQTK01000841">
    <property type="protein sequence ID" value="RUS74332.1"/>
    <property type="molecule type" value="Genomic_DNA"/>
</dbReference>
<dbReference type="STRING" id="188477.A0A3S0ZSR2"/>
<keyword evidence="3" id="KW-1185">Reference proteome</keyword>
<evidence type="ECO:0000313" key="2">
    <source>
        <dbReference type="EMBL" id="RUS74332.1"/>
    </source>
</evidence>
<evidence type="ECO:0000313" key="3">
    <source>
        <dbReference type="Proteomes" id="UP000271974"/>
    </source>
</evidence>
<dbReference type="PANTHER" id="PTHR23098">
    <property type="entry name" value="AGAP001331-PA-RELATED"/>
    <property type="match status" value="1"/>
</dbReference>
<name>A0A3S0ZSR2_ELYCH</name>
<dbReference type="InterPro" id="IPR028002">
    <property type="entry name" value="Myb_DNA-bind_5"/>
</dbReference>
<protein>
    <recommendedName>
        <fullName evidence="1">Myb/SANT-like DNA-binding domain-containing protein</fullName>
    </recommendedName>
</protein>
<gene>
    <name evidence="2" type="ORF">EGW08_017902</name>
</gene>
<proteinExistence type="predicted"/>
<feature type="domain" description="Myb/SANT-like DNA-binding" evidence="1">
    <location>
        <begin position="81"/>
        <end position="153"/>
    </location>
</feature>
<sequence length="322" mass="36215">MGASLRAVAGISQKLDCKASFSFAYDTFGESLVVTKCFLVHNHPTDEHTYGQQHKQKKFTYGEIHTKTSNMEKSEKNIKARKKNYTDEETRVLLTEMSLERNILIGPLSGPNNNMRRRNEVWSAIVDKINAMAGLGRTIDEVRKKWKDLRASAIKYKSEAKRTGGGPPPRPPPFLELIELIMGEESTLGSGIEVLGTESYIFKGDTKEEMEQYEVVLADQDQERASQMLPIVLEIKSSADTDGDEPEFEPKAKRARVPKVMPAPSNGELTNKWLESEIANNATIIKLNELEIEKAHLHKRLIDIPNAAYCAGDKVQYGYRNS</sequence>
<accession>A0A3S0ZSR2</accession>
<evidence type="ECO:0000259" key="1">
    <source>
        <dbReference type="Pfam" id="PF13873"/>
    </source>
</evidence>
<comment type="caution">
    <text evidence="2">The sequence shown here is derived from an EMBL/GenBank/DDBJ whole genome shotgun (WGS) entry which is preliminary data.</text>
</comment>
<dbReference type="AlphaFoldDB" id="A0A3S0ZSR2"/>
<dbReference type="OrthoDB" id="6158095at2759"/>